<dbReference type="AlphaFoldDB" id="A0A455T7W4"/>
<evidence type="ECO:0000313" key="2">
    <source>
        <dbReference type="EMBL" id="BBH95537.1"/>
    </source>
</evidence>
<proteinExistence type="predicted"/>
<reference evidence="2" key="1">
    <citation type="submission" date="2018-12" db="EMBL/GenBank/DDBJ databases">
        <title>Novel natural products biosynthetic potential of the class Ktedonobacteria.</title>
        <authorList>
            <person name="Zheng Y."/>
            <person name="Saitou A."/>
            <person name="Wang C.M."/>
            <person name="Toyoda A."/>
            <person name="Minakuchi Y."/>
            <person name="Sekiguchi Y."/>
            <person name="Ueda K."/>
            <person name="Takano H."/>
            <person name="Sakai Y."/>
            <person name="Yokota A."/>
            <person name="Yabe S."/>
        </authorList>
    </citation>
    <scope>NUCLEOTIDE SEQUENCE</scope>
    <source>
        <strain evidence="2">A3-2</strain>
    </source>
</reference>
<feature type="region of interest" description="Disordered" evidence="1">
    <location>
        <begin position="1"/>
        <end position="26"/>
    </location>
</feature>
<protein>
    <submittedName>
        <fullName evidence="2">Uncharacterized protein</fullName>
    </submittedName>
</protein>
<organism evidence="2">
    <name type="scientific">Thermogemmatispora argillosa</name>
    <dbReference type="NCBI Taxonomy" id="2045280"/>
    <lineage>
        <taxon>Bacteria</taxon>
        <taxon>Bacillati</taxon>
        <taxon>Chloroflexota</taxon>
        <taxon>Ktedonobacteria</taxon>
        <taxon>Thermogemmatisporales</taxon>
        <taxon>Thermogemmatisporaceae</taxon>
        <taxon>Thermogemmatispora</taxon>
    </lineage>
</organism>
<name>A0A455T7W4_9CHLR</name>
<evidence type="ECO:0000256" key="1">
    <source>
        <dbReference type="SAM" id="MobiDB-lite"/>
    </source>
</evidence>
<accession>A0A455T7W4</accession>
<dbReference type="EMBL" id="AP019377">
    <property type="protein sequence ID" value="BBH95537.1"/>
    <property type="molecule type" value="Genomic_DNA"/>
</dbReference>
<sequence length="79" mass="8933">MGRRREETATPYLPAQLPPGNDPARASWSLQADFSSQSGRTWGKQDHHLLIAASKAPSEKYWKGAKMLYPVNGFKRLYN</sequence>
<gene>
    <name evidence="2" type="ORF">KTA_37360</name>
</gene>